<comment type="caution">
    <text evidence="5">The sequence shown here is derived from an EMBL/GenBank/DDBJ whole genome shotgun (WGS) entry which is preliminary data.</text>
</comment>
<keyword evidence="6" id="KW-1185">Reference proteome</keyword>
<protein>
    <submittedName>
        <fullName evidence="5">Protein phosphatase 4 regulatory subunit 3C</fullName>
    </submittedName>
</protein>
<dbReference type="InterPro" id="IPR006887">
    <property type="entry name" value="P4R3-like_central_dom"/>
</dbReference>
<evidence type="ECO:0000259" key="4">
    <source>
        <dbReference type="Pfam" id="PF22972"/>
    </source>
</evidence>
<dbReference type="InterPro" id="IPR016024">
    <property type="entry name" value="ARM-type_fold"/>
</dbReference>
<evidence type="ECO:0000313" key="5">
    <source>
        <dbReference type="EMBL" id="KAF6492822.1"/>
    </source>
</evidence>
<evidence type="ECO:0000256" key="2">
    <source>
        <dbReference type="SAM" id="MobiDB-lite"/>
    </source>
</evidence>
<dbReference type="PANTHER" id="PTHR23318">
    <property type="entry name" value="ATP SYNTHASE GAMMA-RELATED"/>
    <property type="match status" value="1"/>
</dbReference>
<dbReference type="Proteomes" id="UP000550707">
    <property type="component" value="Unassembled WGS sequence"/>
</dbReference>
<evidence type="ECO:0000313" key="6">
    <source>
        <dbReference type="Proteomes" id="UP000550707"/>
    </source>
</evidence>
<dbReference type="GO" id="GO:0072542">
    <property type="term" value="F:protein phosphatase activator activity"/>
    <property type="evidence" value="ECO:0007669"/>
    <property type="project" value="TreeGrafter"/>
</dbReference>
<dbReference type="GO" id="GO:0030289">
    <property type="term" value="C:protein phosphatase 4 complex"/>
    <property type="evidence" value="ECO:0007669"/>
    <property type="project" value="TreeGrafter"/>
</dbReference>
<dbReference type="Gene3D" id="2.30.29.30">
    <property type="entry name" value="Pleckstrin-homology domain (PH domain)/Phosphotyrosine-binding domain (PTB)"/>
    <property type="match status" value="1"/>
</dbReference>
<name>A0A7J8J9J0_MOLMO</name>
<organism evidence="5 6">
    <name type="scientific">Molossus molossus</name>
    <name type="common">Pallas' mastiff bat</name>
    <name type="synonym">Vespertilio molossus</name>
    <dbReference type="NCBI Taxonomy" id="27622"/>
    <lineage>
        <taxon>Eukaryota</taxon>
        <taxon>Metazoa</taxon>
        <taxon>Chordata</taxon>
        <taxon>Craniata</taxon>
        <taxon>Vertebrata</taxon>
        <taxon>Euteleostomi</taxon>
        <taxon>Mammalia</taxon>
        <taxon>Eutheria</taxon>
        <taxon>Laurasiatheria</taxon>
        <taxon>Chiroptera</taxon>
        <taxon>Yangochiroptera</taxon>
        <taxon>Molossidae</taxon>
        <taxon>Molossus</taxon>
    </lineage>
</organism>
<gene>
    <name evidence="5" type="ORF">HJG59_014722</name>
</gene>
<dbReference type="Pfam" id="PF04802">
    <property type="entry name" value="PP4R3"/>
    <property type="match status" value="1"/>
</dbReference>
<proteinExistence type="inferred from homology"/>
<dbReference type="InterPro" id="IPR011993">
    <property type="entry name" value="PH-like_dom_sf"/>
</dbReference>
<evidence type="ECO:0000256" key="1">
    <source>
        <dbReference type="ARBA" id="ARBA00008809"/>
    </source>
</evidence>
<reference evidence="5 6" key="1">
    <citation type="journal article" date="2020" name="Nature">
        <title>Six reference-quality genomes reveal evolution of bat adaptations.</title>
        <authorList>
            <person name="Jebb D."/>
            <person name="Huang Z."/>
            <person name="Pippel M."/>
            <person name="Hughes G.M."/>
            <person name="Lavrichenko K."/>
            <person name="Devanna P."/>
            <person name="Winkler S."/>
            <person name="Jermiin L.S."/>
            <person name="Skirmuntt E.C."/>
            <person name="Katzourakis A."/>
            <person name="Burkitt-Gray L."/>
            <person name="Ray D.A."/>
            <person name="Sullivan K.A.M."/>
            <person name="Roscito J.G."/>
            <person name="Kirilenko B.M."/>
            <person name="Davalos L.M."/>
            <person name="Corthals A.P."/>
            <person name="Power M.L."/>
            <person name="Jones G."/>
            <person name="Ransome R.D."/>
            <person name="Dechmann D.K.N."/>
            <person name="Locatelli A.G."/>
            <person name="Puechmaille S.J."/>
            <person name="Fedrigo O."/>
            <person name="Jarvis E.D."/>
            <person name="Hiller M."/>
            <person name="Vernes S.C."/>
            <person name="Myers E.W."/>
            <person name="Teeling E.C."/>
        </authorList>
    </citation>
    <scope>NUCLEOTIDE SEQUENCE [LARGE SCALE GENOMIC DNA]</scope>
    <source>
        <strain evidence="5">MMolMol1</strain>
        <tissue evidence="5">Muscle</tissue>
    </source>
</reference>
<feature type="domain" description="PP4R3 EVH1-like" evidence="4">
    <location>
        <begin position="9"/>
        <end position="102"/>
    </location>
</feature>
<dbReference type="SUPFAM" id="SSF50729">
    <property type="entry name" value="PH domain-like"/>
    <property type="match status" value="1"/>
</dbReference>
<dbReference type="AlphaFoldDB" id="A0A7J8J9J0"/>
<accession>A0A7J8J9J0</accession>
<dbReference type="EMBL" id="JACASF010000002">
    <property type="protein sequence ID" value="KAF6492822.1"/>
    <property type="molecule type" value="Genomic_DNA"/>
</dbReference>
<feature type="domain" description="Serine/threonine-protein phosphatase 4 regulatory subunit 3-like central" evidence="3">
    <location>
        <begin position="143"/>
        <end position="646"/>
    </location>
</feature>
<dbReference type="Pfam" id="PF22972">
    <property type="entry name" value="EVH1_PP4R3"/>
    <property type="match status" value="1"/>
</dbReference>
<sequence length="786" mass="91326">MANKTSHPVKLYTLNEDKHWDYLGSGLVTTVYTQTQGAALLVRSESSGSLMLESEILPDTPYQKQKDTLIVWSEADNHGMALSFQDIGSCHETWEDICQVQGKDPSVSITQELLDDLEEDCDETLETDMFDLPNCELSKLKDIANLVTSAFTSPIRSRRLALVLENENYIKKLLQLLHSCENLGYTEGLYHLHTIVRGILFLDKTSLFEILFSDECIMNVVGCLEYDPALAQPKRHREFLTQNAKFKEVIPITACKLKQRIHQTYRVQYIQDILFPTPSVLEDNCLSALKTFIFLNKMEIIHMLQTDDKFLPEVFAQLKDKTTDDDKRRELILFFKEFCTFTQTLKSRNKNALFKTLTQMGILPAVKVVMSLDDFQIRSAATDIFAYLVEHSPTMIREFIIEEAQQNEGANLLINLIIKQMTCDTDPELAGAFQIMELLRYLLDPDNMLATPYKCERSKFLNFFYKQCMHNVIAPLLATTSEDTLEEDHRLGADVHNKNCLDNYQTAQLLSLILELLIFCVQHHTYYIKYYILRKDLLRNVLILMNSRHTFLVLCALRFMRKIIGLKDEVYNRYIIEGNFFEPVVNAFLDNGTRYNMLNSAVIEMFEYIRTENIKSLVAHVVENFYKTLEWIEYIHTFKGLRIKYEKEKARKSEVQKSLTSTQNNSKIFLRRARVLENKEACVKGNIENTEEEEAGTKLMENDYQDDYDKCMETEKRKENEDKVYVPKRTSSGDYKFTYFHSADNANGTGGPSYSRVMRLVDYPDDDEEEDKEDETAFRKRPHLNL</sequence>
<comment type="similarity">
    <text evidence="1">Belongs to the SMEK family.</text>
</comment>
<dbReference type="GO" id="GO:0006974">
    <property type="term" value="P:DNA damage response"/>
    <property type="evidence" value="ECO:0007669"/>
    <property type="project" value="TreeGrafter"/>
</dbReference>
<feature type="compositionally biased region" description="Acidic residues" evidence="2">
    <location>
        <begin position="763"/>
        <end position="774"/>
    </location>
</feature>
<dbReference type="GO" id="GO:0005654">
    <property type="term" value="C:nucleoplasm"/>
    <property type="evidence" value="ECO:0007669"/>
    <property type="project" value="TreeGrafter"/>
</dbReference>
<dbReference type="InterPro" id="IPR051137">
    <property type="entry name" value="PP4R3-like"/>
</dbReference>
<dbReference type="PANTHER" id="PTHR23318:SF19">
    <property type="entry name" value="PROTEIN PPP4R3C"/>
    <property type="match status" value="1"/>
</dbReference>
<dbReference type="InParanoid" id="A0A7J8J9J0"/>
<dbReference type="InterPro" id="IPR055236">
    <property type="entry name" value="EVH1_PP4R3"/>
</dbReference>
<dbReference type="SUPFAM" id="SSF48371">
    <property type="entry name" value="ARM repeat"/>
    <property type="match status" value="1"/>
</dbReference>
<evidence type="ECO:0000259" key="3">
    <source>
        <dbReference type="Pfam" id="PF04802"/>
    </source>
</evidence>
<feature type="region of interest" description="Disordered" evidence="2">
    <location>
        <begin position="761"/>
        <end position="786"/>
    </location>
</feature>